<dbReference type="EMBL" id="JABMIG020000058">
    <property type="protein sequence ID" value="KAL3796943.1"/>
    <property type="molecule type" value="Genomic_DNA"/>
</dbReference>
<reference evidence="1 2" key="1">
    <citation type="journal article" date="2020" name="G3 (Bethesda)">
        <title>Improved Reference Genome for Cyclotella cryptica CCMP332, a Model for Cell Wall Morphogenesis, Salinity Adaptation, and Lipid Production in Diatoms (Bacillariophyta).</title>
        <authorList>
            <person name="Roberts W.R."/>
            <person name="Downey K.M."/>
            <person name="Ruck E.C."/>
            <person name="Traller J.C."/>
            <person name="Alverson A.J."/>
        </authorList>
    </citation>
    <scope>NUCLEOTIDE SEQUENCE [LARGE SCALE GENOMIC DNA]</scope>
    <source>
        <strain evidence="1 2">CCMP332</strain>
    </source>
</reference>
<dbReference type="AlphaFoldDB" id="A0ABD3Q9D1"/>
<gene>
    <name evidence="1" type="ORF">HJC23_000696</name>
</gene>
<comment type="caution">
    <text evidence="1">The sequence shown here is derived from an EMBL/GenBank/DDBJ whole genome shotgun (WGS) entry which is preliminary data.</text>
</comment>
<sequence>MSDLFPLVVEVLKDAAILAAKQENEDHRRQSDITASIEVIRSIEEDDEGDVEAVEDKEAVIYATGRVDDGEYKSSPGEEPFNLAPRLWYVKFQSKQICMLSDLMKCRVCVGGGFPIVSFGDYHETSSLTLQSEEEDTQYSKCISFCPDYVTFPIWVRFIVHGWPLSEYSRFLRPGRQPQENENLITFLVDDVARDHPYATVQFVGVAVPIKTVHGTLSRLLTGKKKLVARSVREALKFTRSYDSNWLRVRMRSLFHEHNADPPTGRLFFERINALVDVLDEIELTQMFVTAEFQHHPFPRALKRDSLPLLNIIVETYLHNPTLVMQVLHNLKKVGADVDKNKLAALITQNLGSPSRIE</sequence>
<organism evidence="1 2">
    <name type="scientific">Cyclotella cryptica</name>
    <dbReference type="NCBI Taxonomy" id="29204"/>
    <lineage>
        <taxon>Eukaryota</taxon>
        <taxon>Sar</taxon>
        <taxon>Stramenopiles</taxon>
        <taxon>Ochrophyta</taxon>
        <taxon>Bacillariophyta</taxon>
        <taxon>Coscinodiscophyceae</taxon>
        <taxon>Thalassiosirophycidae</taxon>
        <taxon>Stephanodiscales</taxon>
        <taxon>Stephanodiscaceae</taxon>
        <taxon>Cyclotella</taxon>
    </lineage>
</organism>
<protein>
    <submittedName>
        <fullName evidence="1">Uncharacterized protein</fullName>
    </submittedName>
</protein>
<evidence type="ECO:0000313" key="2">
    <source>
        <dbReference type="Proteomes" id="UP001516023"/>
    </source>
</evidence>
<proteinExistence type="predicted"/>
<dbReference type="Proteomes" id="UP001516023">
    <property type="component" value="Unassembled WGS sequence"/>
</dbReference>
<name>A0ABD3Q9D1_9STRA</name>
<evidence type="ECO:0000313" key="1">
    <source>
        <dbReference type="EMBL" id="KAL3796943.1"/>
    </source>
</evidence>
<accession>A0ABD3Q9D1</accession>
<keyword evidence="2" id="KW-1185">Reference proteome</keyword>